<dbReference type="GO" id="GO:0007097">
    <property type="term" value="P:nuclear migration"/>
    <property type="evidence" value="ECO:0007669"/>
    <property type="project" value="TreeGrafter"/>
</dbReference>
<dbReference type="AlphaFoldDB" id="A0A4Y2P302"/>
<dbReference type="OrthoDB" id="102442at2759"/>
<dbReference type="SMART" id="SM01391">
    <property type="entry name" value="Filament"/>
    <property type="match status" value="1"/>
</dbReference>
<dbReference type="PROSITE" id="PS51842">
    <property type="entry name" value="IF_ROD_2"/>
    <property type="match status" value="1"/>
</dbReference>
<dbReference type="GO" id="GO:0005652">
    <property type="term" value="C:nuclear lamina"/>
    <property type="evidence" value="ECO:0007669"/>
    <property type="project" value="TreeGrafter"/>
</dbReference>
<evidence type="ECO:0000259" key="4">
    <source>
        <dbReference type="PROSITE" id="PS51842"/>
    </source>
</evidence>
<dbReference type="PANTHER" id="PTHR45721">
    <property type="entry name" value="LAMIN DM0-RELATED"/>
    <property type="match status" value="1"/>
</dbReference>
<feature type="region of interest" description="Disordered" evidence="3">
    <location>
        <begin position="1"/>
        <end position="45"/>
    </location>
</feature>
<evidence type="ECO:0000256" key="3">
    <source>
        <dbReference type="SAM" id="MobiDB-lite"/>
    </source>
</evidence>
<protein>
    <submittedName>
        <fullName evidence="5">Lamin-C</fullName>
    </submittedName>
</protein>
<accession>A0A4Y2P302</accession>
<dbReference type="PANTHER" id="PTHR45721:SF11">
    <property type="entry name" value="LAMIN DM0-RELATED"/>
    <property type="match status" value="1"/>
</dbReference>
<evidence type="ECO:0000313" key="6">
    <source>
        <dbReference type="Proteomes" id="UP000499080"/>
    </source>
</evidence>
<dbReference type="InterPro" id="IPR039008">
    <property type="entry name" value="IF_rod_dom"/>
</dbReference>
<comment type="caution">
    <text evidence="5">The sequence shown here is derived from an EMBL/GenBank/DDBJ whole genome shotgun (WGS) entry which is preliminary data.</text>
</comment>
<dbReference type="GO" id="GO:0051664">
    <property type="term" value="P:nuclear pore localization"/>
    <property type="evidence" value="ECO:0007669"/>
    <property type="project" value="TreeGrafter"/>
</dbReference>
<keyword evidence="1" id="KW-0403">Intermediate filament</keyword>
<dbReference type="Proteomes" id="UP000499080">
    <property type="component" value="Unassembled WGS sequence"/>
</dbReference>
<reference evidence="5 6" key="1">
    <citation type="journal article" date="2019" name="Sci. Rep.">
        <title>Orb-weaving spider Araneus ventricosus genome elucidates the spidroin gene catalogue.</title>
        <authorList>
            <person name="Kono N."/>
            <person name="Nakamura H."/>
            <person name="Ohtoshi R."/>
            <person name="Moran D.A.P."/>
            <person name="Shinohara A."/>
            <person name="Yoshida Y."/>
            <person name="Fujiwara M."/>
            <person name="Mori M."/>
            <person name="Tomita M."/>
            <person name="Arakawa K."/>
        </authorList>
    </citation>
    <scope>NUCLEOTIDE SEQUENCE [LARGE SCALE GENOMIC DNA]</scope>
</reference>
<dbReference type="GO" id="GO:0090435">
    <property type="term" value="P:protein localization to nuclear envelope"/>
    <property type="evidence" value="ECO:0007669"/>
    <property type="project" value="TreeGrafter"/>
</dbReference>
<dbReference type="GO" id="GO:0005882">
    <property type="term" value="C:intermediate filament"/>
    <property type="evidence" value="ECO:0007669"/>
    <property type="project" value="UniProtKB-KW"/>
</dbReference>
<evidence type="ECO:0000256" key="2">
    <source>
        <dbReference type="ARBA" id="ARBA00023054"/>
    </source>
</evidence>
<dbReference type="GO" id="GO:0006998">
    <property type="term" value="P:nuclear envelope organization"/>
    <property type="evidence" value="ECO:0007669"/>
    <property type="project" value="TreeGrafter"/>
</dbReference>
<dbReference type="Pfam" id="PF00038">
    <property type="entry name" value="Filament"/>
    <property type="match status" value="1"/>
</dbReference>
<gene>
    <name evidence="5" type="primary">LamC_1</name>
    <name evidence="5" type="ORF">AVEN_73915_1</name>
</gene>
<dbReference type="GO" id="GO:0031507">
    <property type="term" value="P:heterochromatin formation"/>
    <property type="evidence" value="ECO:0007669"/>
    <property type="project" value="TreeGrafter"/>
</dbReference>
<feature type="domain" description="IF rod" evidence="4">
    <location>
        <begin position="44"/>
        <end position="325"/>
    </location>
</feature>
<dbReference type="GO" id="GO:0005200">
    <property type="term" value="F:structural constituent of cytoskeleton"/>
    <property type="evidence" value="ECO:0007669"/>
    <property type="project" value="TreeGrafter"/>
</dbReference>
<dbReference type="SUPFAM" id="SSF64593">
    <property type="entry name" value="Intermediate filament protein, coiled coil region"/>
    <property type="match status" value="1"/>
</dbReference>
<dbReference type="EMBL" id="BGPR01010293">
    <property type="protein sequence ID" value="GBN45383.1"/>
    <property type="molecule type" value="Genomic_DNA"/>
</dbReference>
<keyword evidence="2" id="KW-0175">Coiled coil</keyword>
<sequence>MSSKTRKSTASSSQRESERSSAEKISPTKKSTPLSPARLTRLEEKKQLQNLNDRLAVYIDRVRYLEGENNRLSSQVTTVEEKYEREVRSTKEFYESEINNLRSSLDNIAAEKAQLVLELQHAHADRTDCQKKLSRKEKELVAEEKKSLNLESRNQELQNEFNRLKIENQRLEDKIKDISLENRSLSDLLEAAKKESDDKTLKITDLQNRLQTLKEELTFKETIHEKELSDSRIFKTVEISTIDSSIREDYDQKLADSLRELRDQYESQMKLNSEEIVSMYERKLFDLQKELDQKLKSTQGKEEAARTIKTKVEYLSSKVSELETQ</sequence>
<evidence type="ECO:0000313" key="5">
    <source>
        <dbReference type="EMBL" id="GBN45383.1"/>
    </source>
</evidence>
<feature type="non-terminal residue" evidence="5">
    <location>
        <position position="325"/>
    </location>
</feature>
<organism evidence="5 6">
    <name type="scientific">Araneus ventricosus</name>
    <name type="common">Orbweaver spider</name>
    <name type="synonym">Epeira ventricosa</name>
    <dbReference type="NCBI Taxonomy" id="182803"/>
    <lineage>
        <taxon>Eukaryota</taxon>
        <taxon>Metazoa</taxon>
        <taxon>Ecdysozoa</taxon>
        <taxon>Arthropoda</taxon>
        <taxon>Chelicerata</taxon>
        <taxon>Arachnida</taxon>
        <taxon>Araneae</taxon>
        <taxon>Araneomorphae</taxon>
        <taxon>Entelegynae</taxon>
        <taxon>Araneoidea</taxon>
        <taxon>Araneidae</taxon>
        <taxon>Araneus</taxon>
    </lineage>
</organism>
<keyword evidence="6" id="KW-1185">Reference proteome</keyword>
<proteinExistence type="predicted"/>
<evidence type="ECO:0000256" key="1">
    <source>
        <dbReference type="ARBA" id="ARBA00022754"/>
    </source>
</evidence>
<dbReference type="Gene3D" id="1.20.5.1160">
    <property type="entry name" value="Vasodilator-stimulated phosphoprotein"/>
    <property type="match status" value="2"/>
</dbReference>
<name>A0A4Y2P302_ARAVE</name>